<evidence type="ECO:0000256" key="1">
    <source>
        <dbReference type="ARBA" id="ARBA00004651"/>
    </source>
</evidence>
<feature type="transmembrane region" description="Helical" evidence="10">
    <location>
        <begin position="62"/>
        <end position="87"/>
    </location>
</feature>
<keyword evidence="7" id="KW-0406">Ion transport</keyword>
<dbReference type="SUPFAM" id="SSF81330">
    <property type="entry name" value="Gated mechanosensitive channel"/>
    <property type="match status" value="1"/>
</dbReference>
<dbReference type="InterPro" id="IPR001185">
    <property type="entry name" value="MS_channel"/>
</dbReference>
<evidence type="ECO:0000256" key="8">
    <source>
        <dbReference type="ARBA" id="ARBA00023136"/>
    </source>
</evidence>
<evidence type="ECO:0000256" key="2">
    <source>
        <dbReference type="ARBA" id="ARBA00007254"/>
    </source>
</evidence>
<evidence type="ECO:0000256" key="7">
    <source>
        <dbReference type="ARBA" id="ARBA00023065"/>
    </source>
</evidence>
<gene>
    <name evidence="11" type="primary">mscL_1</name>
    <name evidence="11" type="ORF">GCM10010468_14690</name>
</gene>
<organism evidence="11 12">
    <name type="scientific">Actinocorallia longicatena</name>
    <dbReference type="NCBI Taxonomy" id="111803"/>
    <lineage>
        <taxon>Bacteria</taxon>
        <taxon>Bacillati</taxon>
        <taxon>Actinomycetota</taxon>
        <taxon>Actinomycetes</taxon>
        <taxon>Streptosporangiales</taxon>
        <taxon>Thermomonosporaceae</taxon>
        <taxon>Actinocorallia</taxon>
    </lineage>
</organism>
<name>A0ABP6Q539_9ACTN</name>
<comment type="caution">
    <text evidence="11">The sequence shown here is derived from an EMBL/GenBank/DDBJ whole genome shotgun (WGS) entry which is preliminary data.</text>
</comment>
<dbReference type="PROSITE" id="PS01327">
    <property type="entry name" value="MSCL"/>
    <property type="match status" value="1"/>
</dbReference>
<evidence type="ECO:0000256" key="5">
    <source>
        <dbReference type="ARBA" id="ARBA00022692"/>
    </source>
</evidence>
<dbReference type="PANTHER" id="PTHR30266:SF2">
    <property type="entry name" value="LARGE-CONDUCTANCE MECHANOSENSITIVE CHANNEL"/>
    <property type="match status" value="1"/>
</dbReference>
<accession>A0ABP6Q539</accession>
<keyword evidence="9" id="KW-0407">Ion channel</keyword>
<evidence type="ECO:0000313" key="11">
    <source>
        <dbReference type="EMBL" id="GAA3201494.1"/>
    </source>
</evidence>
<dbReference type="EMBL" id="BAAAUV010000003">
    <property type="protein sequence ID" value="GAA3201494.1"/>
    <property type="molecule type" value="Genomic_DNA"/>
</dbReference>
<dbReference type="Gene3D" id="1.10.1200.120">
    <property type="entry name" value="Large-conductance mechanosensitive channel, MscL, domain 1"/>
    <property type="match status" value="1"/>
</dbReference>
<dbReference type="NCBIfam" id="TIGR00220">
    <property type="entry name" value="mscL"/>
    <property type="match status" value="1"/>
</dbReference>
<evidence type="ECO:0000256" key="9">
    <source>
        <dbReference type="ARBA" id="ARBA00023303"/>
    </source>
</evidence>
<proteinExistence type="inferred from homology"/>
<keyword evidence="5 10" id="KW-0812">Transmembrane</keyword>
<dbReference type="Pfam" id="PF01741">
    <property type="entry name" value="MscL"/>
    <property type="match status" value="1"/>
</dbReference>
<dbReference type="PANTHER" id="PTHR30266">
    <property type="entry name" value="MECHANOSENSITIVE CHANNEL MSCL"/>
    <property type="match status" value="1"/>
</dbReference>
<keyword evidence="6 10" id="KW-1133">Transmembrane helix</keyword>
<sequence>MEGFKKFLFKGNIVDLAVAVVIGGAFSALISSFTKGFIDPLLALLGGQPNLDSLTFTINTTVFPYGLFLTQLVSFVITTAIIYFLVVRPMMSAMRRMNLSTDEKSCPDCLSDIPLAASRCKFCGTVQQDPNVQLPTPSTG</sequence>
<evidence type="ECO:0000256" key="10">
    <source>
        <dbReference type="SAM" id="Phobius"/>
    </source>
</evidence>
<keyword evidence="8 10" id="KW-0472">Membrane</keyword>
<protein>
    <submittedName>
        <fullName evidence="11">Large conductance mechanosensitive channel protein MscL</fullName>
    </submittedName>
</protein>
<dbReference type="Proteomes" id="UP001501237">
    <property type="component" value="Unassembled WGS sequence"/>
</dbReference>
<dbReference type="InterPro" id="IPR036019">
    <property type="entry name" value="MscL_channel"/>
</dbReference>
<dbReference type="InterPro" id="IPR019823">
    <property type="entry name" value="Mechanosensitive_channel_CS"/>
</dbReference>
<evidence type="ECO:0000256" key="3">
    <source>
        <dbReference type="ARBA" id="ARBA00022448"/>
    </source>
</evidence>
<keyword evidence="4" id="KW-1003">Cell membrane</keyword>
<reference evidence="12" key="1">
    <citation type="journal article" date="2019" name="Int. J. Syst. Evol. Microbiol.">
        <title>The Global Catalogue of Microorganisms (GCM) 10K type strain sequencing project: providing services to taxonomists for standard genome sequencing and annotation.</title>
        <authorList>
            <consortium name="The Broad Institute Genomics Platform"/>
            <consortium name="The Broad Institute Genome Sequencing Center for Infectious Disease"/>
            <person name="Wu L."/>
            <person name="Ma J."/>
        </authorList>
    </citation>
    <scope>NUCLEOTIDE SEQUENCE [LARGE SCALE GENOMIC DNA]</scope>
    <source>
        <strain evidence="12">JCM 9377</strain>
    </source>
</reference>
<keyword evidence="12" id="KW-1185">Reference proteome</keyword>
<comment type="similarity">
    <text evidence="2">Belongs to the MscL family.</text>
</comment>
<dbReference type="RefSeq" id="WP_344823672.1">
    <property type="nucleotide sequence ID" value="NZ_BAAAUV010000003.1"/>
</dbReference>
<evidence type="ECO:0000313" key="12">
    <source>
        <dbReference type="Proteomes" id="UP001501237"/>
    </source>
</evidence>
<feature type="transmembrane region" description="Helical" evidence="10">
    <location>
        <begin position="12"/>
        <end position="33"/>
    </location>
</feature>
<evidence type="ECO:0000256" key="6">
    <source>
        <dbReference type="ARBA" id="ARBA00022989"/>
    </source>
</evidence>
<keyword evidence="3" id="KW-0813">Transport</keyword>
<evidence type="ECO:0000256" key="4">
    <source>
        <dbReference type="ARBA" id="ARBA00022475"/>
    </source>
</evidence>
<comment type="subcellular location">
    <subcellularLocation>
        <location evidence="1">Cell membrane</location>
        <topology evidence="1">Multi-pass membrane protein</topology>
    </subcellularLocation>
</comment>
<dbReference type="InterPro" id="IPR037673">
    <property type="entry name" value="MSC/AndL"/>
</dbReference>